<name>A0ABX1G011_9PSEU</name>
<protein>
    <recommendedName>
        <fullName evidence="2">Segregation and condensation protein A</fullName>
    </recommendedName>
</protein>
<sequence length="204" mass="22735">LVIAATLLDLKAARLLPSGDVEDEDDLALLEARDLLFARLLQYRAYKQVAALFAELEQGAYRRYPRSVSLEPRFEGLLPEVMLGVTPHKFALIAAAAFRPKEKRTLSVAHIHQHRVSIRETADELRAMLIERGTASFSEIVADCTETMEVVARFLALLELYREKSLAFEQEDPLGPLQVTWVGGTLEEAKAQAHAGDEDEDYGG</sequence>
<proteinExistence type="predicted"/>
<evidence type="ECO:0000256" key="2">
    <source>
        <dbReference type="ARBA" id="ARBA00044777"/>
    </source>
</evidence>
<dbReference type="InterPro" id="IPR003768">
    <property type="entry name" value="ScpA"/>
</dbReference>
<evidence type="ECO:0000313" key="4">
    <source>
        <dbReference type="Proteomes" id="UP001515943"/>
    </source>
</evidence>
<reference evidence="3 4" key="1">
    <citation type="submission" date="2019-08" db="EMBL/GenBank/DDBJ databases">
        <title>Lentzea from Indian Himalayas.</title>
        <authorList>
            <person name="Mandal S."/>
            <person name="Mallick Gupta A."/>
            <person name="Maiti P.K."/>
            <person name="Sarkar J."/>
            <person name="Mandal S."/>
        </authorList>
    </citation>
    <scope>NUCLEOTIDE SEQUENCE [LARGE SCALE GENOMIC DNA]</scope>
    <source>
        <strain evidence="3 4">PSKA42</strain>
    </source>
</reference>
<dbReference type="Proteomes" id="UP001515943">
    <property type="component" value="Unassembled WGS sequence"/>
</dbReference>
<feature type="non-terminal residue" evidence="3">
    <location>
        <position position="1"/>
    </location>
</feature>
<dbReference type="EMBL" id="VSRL01000572">
    <property type="protein sequence ID" value="NKE64136.1"/>
    <property type="molecule type" value="Genomic_DNA"/>
</dbReference>
<dbReference type="PANTHER" id="PTHR33969:SF2">
    <property type="entry name" value="SEGREGATION AND CONDENSATION PROTEIN A"/>
    <property type="match status" value="1"/>
</dbReference>
<organism evidence="3 4">
    <name type="scientific">Lentzea indica</name>
    <dbReference type="NCBI Taxonomy" id="2604800"/>
    <lineage>
        <taxon>Bacteria</taxon>
        <taxon>Bacillati</taxon>
        <taxon>Actinomycetota</taxon>
        <taxon>Actinomycetes</taxon>
        <taxon>Pseudonocardiales</taxon>
        <taxon>Pseudonocardiaceae</taxon>
        <taxon>Lentzea</taxon>
    </lineage>
</organism>
<comment type="caution">
    <text evidence="3">The sequence shown here is derived from an EMBL/GenBank/DDBJ whole genome shotgun (WGS) entry which is preliminary data.</text>
</comment>
<dbReference type="Pfam" id="PF02616">
    <property type="entry name" value="SMC_ScpA"/>
    <property type="match status" value="1"/>
</dbReference>
<keyword evidence="4" id="KW-1185">Reference proteome</keyword>
<evidence type="ECO:0000256" key="1">
    <source>
        <dbReference type="ARBA" id="ARBA00022829"/>
    </source>
</evidence>
<evidence type="ECO:0000313" key="3">
    <source>
        <dbReference type="EMBL" id="NKE64136.1"/>
    </source>
</evidence>
<gene>
    <name evidence="3" type="ORF">FXN61_48640</name>
</gene>
<accession>A0ABX1G011</accession>
<dbReference type="RefSeq" id="WP_167980669.1">
    <property type="nucleotide sequence ID" value="NZ_VSRL01000572.1"/>
</dbReference>
<dbReference type="PANTHER" id="PTHR33969">
    <property type="entry name" value="SEGREGATION AND CONDENSATION PROTEIN A"/>
    <property type="match status" value="1"/>
</dbReference>
<keyword evidence="1" id="KW-0159">Chromosome partition</keyword>